<proteinExistence type="predicted"/>
<dbReference type="PANTHER" id="PTHR15741:SF25">
    <property type="entry name" value="MAX-LIKE PROTEIN X"/>
    <property type="match status" value="1"/>
</dbReference>
<keyword evidence="2" id="KW-0805">Transcription regulation</keyword>
<comment type="subcellular location">
    <subcellularLocation>
        <location evidence="1">Nucleus</location>
    </subcellularLocation>
</comment>
<evidence type="ECO:0000256" key="5">
    <source>
        <dbReference type="ARBA" id="ARBA00023242"/>
    </source>
</evidence>
<feature type="coiled-coil region" evidence="6">
    <location>
        <begin position="6"/>
        <end position="40"/>
    </location>
</feature>
<evidence type="ECO:0000256" key="4">
    <source>
        <dbReference type="ARBA" id="ARBA00023163"/>
    </source>
</evidence>
<keyword evidence="8" id="KW-1185">Reference proteome</keyword>
<dbReference type="Proteomes" id="UP000595437">
    <property type="component" value="Chromosome 2"/>
</dbReference>
<accession>A0A7T8QWI9</accession>
<dbReference type="GO" id="GO:0000978">
    <property type="term" value="F:RNA polymerase II cis-regulatory region sequence-specific DNA binding"/>
    <property type="evidence" value="ECO:0007669"/>
    <property type="project" value="TreeGrafter"/>
</dbReference>
<dbReference type="InterPro" id="IPR052207">
    <property type="entry name" value="Max-like/E-box_TFs"/>
</dbReference>
<evidence type="ECO:0000256" key="6">
    <source>
        <dbReference type="SAM" id="Coils"/>
    </source>
</evidence>
<evidence type="ECO:0000313" key="8">
    <source>
        <dbReference type="Proteomes" id="UP000595437"/>
    </source>
</evidence>
<dbReference type="GO" id="GO:0005634">
    <property type="term" value="C:nucleus"/>
    <property type="evidence" value="ECO:0007669"/>
    <property type="project" value="UniProtKB-SubCell"/>
</dbReference>
<keyword evidence="6" id="KW-0175">Coiled coil</keyword>
<evidence type="ECO:0008006" key="9">
    <source>
        <dbReference type="Google" id="ProtNLM"/>
    </source>
</evidence>
<evidence type="ECO:0000313" key="7">
    <source>
        <dbReference type="EMBL" id="QQP57681.1"/>
    </source>
</evidence>
<reference evidence="8" key="1">
    <citation type="submission" date="2021-01" db="EMBL/GenBank/DDBJ databases">
        <title>Caligus Genome Assembly.</title>
        <authorList>
            <person name="Gallardo-Escarate C."/>
        </authorList>
    </citation>
    <scope>NUCLEOTIDE SEQUENCE [LARGE SCALE GENOMIC DNA]</scope>
</reference>
<keyword evidence="3" id="KW-0238">DNA-binding</keyword>
<dbReference type="EMBL" id="CP045891">
    <property type="protein sequence ID" value="QQP57681.1"/>
    <property type="molecule type" value="Genomic_DNA"/>
</dbReference>
<evidence type="ECO:0000256" key="3">
    <source>
        <dbReference type="ARBA" id="ARBA00023125"/>
    </source>
</evidence>
<evidence type="ECO:0000256" key="1">
    <source>
        <dbReference type="ARBA" id="ARBA00004123"/>
    </source>
</evidence>
<feature type="non-terminal residue" evidence="7">
    <location>
        <position position="1"/>
    </location>
</feature>
<dbReference type="PANTHER" id="PTHR15741">
    <property type="entry name" value="BASIC HELIX-LOOP-HELIX ZIP TRANSCRIPTION FACTOR"/>
    <property type="match status" value="1"/>
</dbReference>
<evidence type="ECO:0000256" key="2">
    <source>
        <dbReference type="ARBA" id="ARBA00023015"/>
    </source>
</evidence>
<keyword evidence="5" id="KW-0539">Nucleus</keyword>
<sequence>KSIEYIQHVQGQKKVQEDELASLRKEVVALQIMRKNYEALAKAHKSQPASSASSSSSSSSLFIKDRALLPGEVKFQVFQLLMDSLFQSFNESVNMKNFSELSGCVFSWLEEQCKPQLLQELMQQLLCRVHEEHQIKPRPYDGA</sequence>
<protein>
    <recommendedName>
        <fullName evidence="9">Max-like protein X</fullName>
    </recommendedName>
</protein>
<dbReference type="AlphaFoldDB" id="A0A7T8QWI9"/>
<dbReference type="OrthoDB" id="5778525at2759"/>
<dbReference type="GO" id="GO:0000981">
    <property type="term" value="F:DNA-binding transcription factor activity, RNA polymerase II-specific"/>
    <property type="evidence" value="ECO:0007669"/>
    <property type="project" value="TreeGrafter"/>
</dbReference>
<name>A0A7T8QWI9_CALRO</name>
<gene>
    <name evidence="7" type="ORF">FKW44_002751</name>
</gene>
<keyword evidence="4" id="KW-0804">Transcription</keyword>
<organism evidence="7 8">
    <name type="scientific">Caligus rogercresseyi</name>
    <name type="common">Sea louse</name>
    <dbReference type="NCBI Taxonomy" id="217165"/>
    <lineage>
        <taxon>Eukaryota</taxon>
        <taxon>Metazoa</taxon>
        <taxon>Ecdysozoa</taxon>
        <taxon>Arthropoda</taxon>
        <taxon>Crustacea</taxon>
        <taxon>Multicrustacea</taxon>
        <taxon>Hexanauplia</taxon>
        <taxon>Copepoda</taxon>
        <taxon>Siphonostomatoida</taxon>
        <taxon>Caligidae</taxon>
        <taxon>Caligus</taxon>
    </lineage>
</organism>